<dbReference type="AlphaFoldDB" id="A0A249MZ89"/>
<dbReference type="RefSeq" id="WP_017184822.1">
    <property type="nucleotide sequence ID" value="NZ_JBHRXO010000083.1"/>
</dbReference>
<dbReference type="Gene3D" id="2.102.10.10">
    <property type="entry name" value="Rieske [2Fe-2S] iron-sulphur domain"/>
    <property type="match status" value="1"/>
</dbReference>
<dbReference type="PANTHER" id="PTHR43756:SF1">
    <property type="entry name" value="3-PHENYLPROPIONATE_CINNAMIC ACID DIOXYGENASE SUBUNIT ALPHA"/>
    <property type="match status" value="1"/>
</dbReference>
<name>A0A249MZ89_SPHXE</name>
<accession>A0A249MZ89</accession>
<dbReference type="InterPro" id="IPR015881">
    <property type="entry name" value="ARHD_Rieske_2Fe_2S"/>
</dbReference>
<dbReference type="GO" id="GO:0051213">
    <property type="term" value="F:dioxygenase activity"/>
    <property type="evidence" value="ECO:0007669"/>
    <property type="project" value="UniProtKB-KW"/>
</dbReference>
<dbReference type="PROSITE" id="PS00570">
    <property type="entry name" value="RING_HYDROXYL_ALPHA"/>
    <property type="match status" value="1"/>
</dbReference>
<dbReference type="InterPro" id="IPR015879">
    <property type="entry name" value="Ring_hydroxy_dOase_asu_C_dom"/>
</dbReference>
<keyword evidence="6" id="KW-0408">Iron</keyword>
<keyword evidence="5" id="KW-0560">Oxidoreductase</keyword>
<dbReference type="PANTHER" id="PTHR43756">
    <property type="entry name" value="CHOLINE MONOOXYGENASE, CHLOROPLASTIC"/>
    <property type="match status" value="1"/>
</dbReference>
<evidence type="ECO:0000256" key="7">
    <source>
        <dbReference type="ARBA" id="ARBA00023014"/>
    </source>
</evidence>
<dbReference type="GO" id="GO:0005506">
    <property type="term" value="F:iron ion binding"/>
    <property type="evidence" value="ECO:0007669"/>
    <property type="project" value="InterPro"/>
</dbReference>
<dbReference type="InterPro" id="IPR017941">
    <property type="entry name" value="Rieske_2Fe-2S"/>
</dbReference>
<keyword evidence="10" id="KW-0614">Plasmid</keyword>
<dbReference type="InterPro" id="IPR001663">
    <property type="entry name" value="Rng_hydr_dOase-A"/>
</dbReference>
<protein>
    <submittedName>
        <fullName evidence="10">Rieske (2Fe-2S) protein</fullName>
    </submittedName>
</protein>
<dbReference type="Gene3D" id="3.90.380.10">
    <property type="entry name" value="Naphthalene 1,2-dioxygenase Alpha Subunit, Chain A, domain 1"/>
    <property type="match status" value="1"/>
</dbReference>
<evidence type="ECO:0000256" key="1">
    <source>
        <dbReference type="ARBA" id="ARBA00008751"/>
    </source>
</evidence>
<dbReference type="GO" id="GO:0051537">
    <property type="term" value="F:2 iron, 2 sulfur cluster binding"/>
    <property type="evidence" value="ECO:0007669"/>
    <property type="project" value="UniProtKB-KW"/>
</dbReference>
<feature type="domain" description="Rieske" evidence="9">
    <location>
        <begin position="11"/>
        <end position="50"/>
    </location>
</feature>
<evidence type="ECO:0000256" key="6">
    <source>
        <dbReference type="ARBA" id="ARBA00023004"/>
    </source>
</evidence>
<keyword evidence="3" id="KW-0479">Metal-binding</keyword>
<organism evidence="10 11">
    <name type="scientific">Sphingobium xenophagum</name>
    <dbReference type="NCBI Taxonomy" id="121428"/>
    <lineage>
        <taxon>Bacteria</taxon>
        <taxon>Pseudomonadati</taxon>
        <taxon>Pseudomonadota</taxon>
        <taxon>Alphaproteobacteria</taxon>
        <taxon>Sphingomonadales</taxon>
        <taxon>Sphingomonadaceae</taxon>
        <taxon>Sphingobium</taxon>
    </lineage>
</organism>
<comment type="similarity">
    <text evidence="1">Belongs to the bacterial ring-hydroxylating dioxygenase alpha subunit family.</text>
</comment>
<keyword evidence="7" id="KW-0411">Iron-sulfur</keyword>
<reference evidence="10 11" key="1">
    <citation type="submission" date="2017-08" db="EMBL/GenBank/DDBJ databases">
        <title>Whole Genome Sequence of Sphingobium hydrophobicum C1: Insights into Adaption to the Electronic-waste Contaminated Sediment.</title>
        <authorList>
            <person name="Song D."/>
            <person name="Chen X."/>
            <person name="Xu M."/>
        </authorList>
    </citation>
    <scope>NUCLEOTIDE SEQUENCE [LARGE SCALE GENOMIC DNA]</scope>
    <source>
        <strain evidence="10 11">C1</strain>
        <plasmid evidence="10 11">p2</plasmid>
    </source>
</reference>
<evidence type="ECO:0000259" key="9">
    <source>
        <dbReference type="PROSITE" id="PS51296"/>
    </source>
</evidence>
<evidence type="ECO:0000256" key="2">
    <source>
        <dbReference type="ARBA" id="ARBA00022714"/>
    </source>
</evidence>
<dbReference type="SUPFAM" id="SSF55961">
    <property type="entry name" value="Bet v1-like"/>
    <property type="match status" value="1"/>
</dbReference>
<dbReference type="Pfam" id="PF00848">
    <property type="entry name" value="Ring_hydroxyl_A"/>
    <property type="match status" value="1"/>
</dbReference>
<gene>
    <name evidence="10" type="ORF">CJD35_19475</name>
</gene>
<dbReference type="EMBL" id="CP022748">
    <property type="protein sequence ID" value="ASY46680.1"/>
    <property type="molecule type" value="Genomic_DNA"/>
</dbReference>
<dbReference type="SUPFAM" id="SSF50022">
    <property type="entry name" value="ISP domain"/>
    <property type="match status" value="1"/>
</dbReference>
<dbReference type="Pfam" id="PF00355">
    <property type="entry name" value="Rieske"/>
    <property type="match status" value="1"/>
</dbReference>
<evidence type="ECO:0000313" key="10">
    <source>
        <dbReference type="EMBL" id="ASY46680.1"/>
    </source>
</evidence>
<dbReference type="KEGG" id="shyd:CJD35_19475"/>
<dbReference type="PROSITE" id="PS51296">
    <property type="entry name" value="RIESKE"/>
    <property type="match status" value="1"/>
</dbReference>
<evidence type="ECO:0000256" key="4">
    <source>
        <dbReference type="ARBA" id="ARBA00022964"/>
    </source>
</evidence>
<dbReference type="Proteomes" id="UP000217141">
    <property type="component" value="Plasmid p2"/>
</dbReference>
<evidence type="ECO:0000256" key="8">
    <source>
        <dbReference type="ARBA" id="ARBA00023027"/>
    </source>
</evidence>
<keyword evidence="2" id="KW-0001">2Fe-2S</keyword>
<keyword evidence="8" id="KW-0520">NAD</keyword>
<proteinExistence type="inferred from homology"/>
<evidence type="ECO:0000256" key="3">
    <source>
        <dbReference type="ARBA" id="ARBA00022723"/>
    </source>
</evidence>
<evidence type="ECO:0000313" key="11">
    <source>
        <dbReference type="Proteomes" id="UP000217141"/>
    </source>
</evidence>
<geneLocation type="plasmid" evidence="10 11">
    <name>p2</name>
</geneLocation>
<dbReference type="InterPro" id="IPR036922">
    <property type="entry name" value="Rieske_2Fe-2S_sf"/>
</dbReference>
<keyword evidence="4" id="KW-0223">Dioxygenase</keyword>
<dbReference type="PRINTS" id="PR00090">
    <property type="entry name" value="RNGDIOXGNASE"/>
</dbReference>
<sequence length="365" mass="41369">MQPDQSSRAVHCPHRGSHVCQEDYGNASHFKCPYHGWVFKNDGSFVGAPEMQAAYGGRLNASEWGLRRAPKVDSIHGFIFACLSEEAESLRDYLGGAAWMFDAIFGLHPDGVKALAPPERFILHADWKSGAENFVGDTYHIGTAHHSVTLTGYLPGDVREGGQYAHGFLFENGHEFLGYRLPEWFGPPFKYWGFPEELASQFDLSALDETQRELLVTVPPSVGTIFPNFSYLRMPEPPGPGEFPIPNTDIRVWSPIAPGVMEVWHWQFNFAFMPEEYQRKAYLSGQYTFGAGGIFEQDDMTIWEGASKAAQSPWNRKVGAELNYQQKRPEPNPDWKGPGQFFDTYYGEYLQAGFWKQWLKMMRNG</sequence>
<evidence type="ECO:0000256" key="5">
    <source>
        <dbReference type="ARBA" id="ARBA00023002"/>
    </source>
</evidence>